<dbReference type="Pfam" id="PF06892">
    <property type="entry name" value="Phage_CP76"/>
    <property type="match status" value="1"/>
</dbReference>
<dbReference type="InterPro" id="IPR048188">
    <property type="entry name" value="YmfL-like"/>
</dbReference>
<dbReference type="NCBIfam" id="NF041471">
    <property type="entry name" value="phage_reg_YmfL"/>
    <property type="match status" value="1"/>
</dbReference>
<dbReference type="PATRIC" id="fig|316.101.peg.1411"/>
<protein>
    <submittedName>
        <fullName evidence="1">Prophage PssSM-01</fullName>
    </submittedName>
</protein>
<evidence type="ECO:0000313" key="2">
    <source>
        <dbReference type="Proteomes" id="UP000032487"/>
    </source>
</evidence>
<dbReference type="OrthoDB" id="6956679at2"/>
<organism evidence="1 2">
    <name type="scientific">Stutzerimonas stutzeri</name>
    <name type="common">Pseudomonas stutzeri</name>
    <dbReference type="NCBI Taxonomy" id="316"/>
    <lineage>
        <taxon>Bacteria</taxon>
        <taxon>Pseudomonadati</taxon>
        <taxon>Pseudomonadota</taxon>
        <taxon>Gammaproteobacteria</taxon>
        <taxon>Pseudomonadales</taxon>
        <taxon>Pseudomonadaceae</taxon>
        <taxon>Stutzerimonas</taxon>
    </lineage>
</organism>
<dbReference type="InterPro" id="IPR009679">
    <property type="entry name" value="Phage_186_CII-like"/>
</dbReference>
<dbReference type="EMBL" id="JYHV01000014">
    <property type="protein sequence ID" value="KJH82933.1"/>
    <property type="molecule type" value="Genomic_DNA"/>
</dbReference>
<sequence length="148" mass="16301">MMSAVVCDYPGGRECAAARLGLPIKKLDNHVYENAGSRPLSDDQIHQLEQETGTTHFPDYVAALYGGMFVPVANPDELDNIELYERCMKTAVKRGAVDKIISQALSNGEIDEGEAKAILEAHRQHMAARHSEVHAVILLHRSRLPGQN</sequence>
<gene>
    <name evidence="1" type="ORF">UF78_08480</name>
</gene>
<comment type="caution">
    <text evidence="1">The sequence shown here is derived from an EMBL/GenBank/DDBJ whole genome shotgun (WGS) entry which is preliminary data.</text>
</comment>
<name>A0A0D9APK5_STUST</name>
<evidence type="ECO:0000313" key="1">
    <source>
        <dbReference type="EMBL" id="KJH82933.1"/>
    </source>
</evidence>
<proteinExistence type="predicted"/>
<dbReference type="GO" id="GO:0003677">
    <property type="term" value="F:DNA binding"/>
    <property type="evidence" value="ECO:0007669"/>
    <property type="project" value="InterPro"/>
</dbReference>
<dbReference type="Proteomes" id="UP000032487">
    <property type="component" value="Unassembled WGS sequence"/>
</dbReference>
<dbReference type="AlphaFoldDB" id="A0A0D9APK5"/>
<reference evidence="1 2" key="1">
    <citation type="submission" date="2015-02" db="EMBL/GenBank/DDBJ databases">
        <title>Draft genome sequence of Pseudomonas stutzeri NT0128 isolated from wheat (Triticum turgidum) rhizosphere.</title>
        <authorList>
            <person name="Tovi N."/>
            <person name="Frenk S."/>
            <person name="Hadar Y."/>
            <person name="Minz D."/>
        </authorList>
    </citation>
    <scope>NUCLEOTIDE SEQUENCE [LARGE SCALE GENOMIC DNA]</scope>
    <source>
        <strain evidence="1 2">NT0128</strain>
    </source>
</reference>
<accession>A0A0D9APK5</accession>